<evidence type="ECO:0000256" key="5">
    <source>
        <dbReference type="ARBA" id="ARBA00023098"/>
    </source>
</evidence>
<evidence type="ECO:0000256" key="1">
    <source>
        <dbReference type="ARBA" id="ARBA00004477"/>
    </source>
</evidence>
<organism evidence="9 10">
    <name type="scientific">Zingiber officinale</name>
    <name type="common">Ginger</name>
    <name type="synonym">Amomum zingiber</name>
    <dbReference type="NCBI Taxonomy" id="94328"/>
    <lineage>
        <taxon>Eukaryota</taxon>
        <taxon>Viridiplantae</taxon>
        <taxon>Streptophyta</taxon>
        <taxon>Embryophyta</taxon>
        <taxon>Tracheophyta</taxon>
        <taxon>Spermatophyta</taxon>
        <taxon>Magnoliopsida</taxon>
        <taxon>Liliopsida</taxon>
        <taxon>Zingiberales</taxon>
        <taxon>Zingiberaceae</taxon>
        <taxon>Zingiber</taxon>
    </lineage>
</organism>
<proteinExistence type="predicted"/>
<sequence>MDANFCKSHRRSMTEDASRFDDEDLLTLPAGWLAQLVAFQAELIASSFLSLVSPFLYLYFQTREIPARVVRGAAAIARRFALGLLGALYAATFLLALLFFSLLLGVALVRMWAEEPVLLRRPLHLDYKEANPTASVALAGGTWHSGRAVPPGHSVTVSLLILLPESDYNLLIGVFQVQAEVISSTGEIIAASSRPCMLRFRSFPVRLMRTLFMSIPLLLGISSETQEMSMEVLRYKESRAKRSGSIRVRLKPKAGTRDLPQLYESELLMRSQLPWSKELVNRCRWTFSVLTSLNVFFALLLTSACCFKFRPRRNRVENRRSEDLQERERSKRRVSEDRRRAELVEGSASSTGGDVVEGGDQASESMDDSGELVASESSECKSVYYQ</sequence>
<dbReference type="EMBL" id="JACMSC010000006">
    <property type="protein sequence ID" value="KAG6518836.1"/>
    <property type="molecule type" value="Genomic_DNA"/>
</dbReference>
<dbReference type="GO" id="GO:0140042">
    <property type="term" value="P:lipid droplet formation"/>
    <property type="evidence" value="ECO:0007669"/>
    <property type="project" value="UniProtKB-ARBA"/>
</dbReference>
<evidence type="ECO:0008006" key="11">
    <source>
        <dbReference type="Google" id="ProtNLM"/>
    </source>
</evidence>
<dbReference type="InterPro" id="IPR009617">
    <property type="entry name" value="Seipin"/>
</dbReference>
<protein>
    <recommendedName>
        <fullName evidence="11">Seipin</fullName>
    </recommendedName>
</protein>
<keyword evidence="2 8" id="KW-0812">Transmembrane</keyword>
<accession>A0A8J5L964</accession>
<evidence type="ECO:0000256" key="6">
    <source>
        <dbReference type="ARBA" id="ARBA00023136"/>
    </source>
</evidence>
<feature type="region of interest" description="Disordered" evidence="7">
    <location>
        <begin position="318"/>
        <end position="386"/>
    </location>
</feature>
<keyword evidence="10" id="KW-1185">Reference proteome</keyword>
<feature type="transmembrane region" description="Helical" evidence="8">
    <location>
        <begin position="285"/>
        <end position="309"/>
    </location>
</feature>
<reference evidence="9 10" key="1">
    <citation type="submission" date="2020-08" db="EMBL/GenBank/DDBJ databases">
        <title>Plant Genome Project.</title>
        <authorList>
            <person name="Zhang R.-G."/>
        </authorList>
    </citation>
    <scope>NUCLEOTIDE SEQUENCE [LARGE SCALE GENOMIC DNA]</scope>
    <source>
        <tissue evidence="9">Rhizome</tissue>
    </source>
</reference>
<dbReference type="Proteomes" id="UP000734854">
    <property type="component" value="Unassembled WGS sequence"/>
</dbReference>
<feature type="compositionally biased region" description="Basic and acidic residues" evidence="7">
    <location>
        <begin position="318"/>
        <end position="343"/>
    </location>
</feature>
<name>A0A8J5L964_ZINOF</name>
<gene>
    <name evidence="9" type="ORF">ZIOFF_022317</name>
</gene>
<evidence type="ECO:0000256" key="3">
    <source>
        <dbReference type="ARBA" id="ARBA00022824"/>
    </source>
</evidence>
<comment type="caution">
    <text evidence="9">The sequence shown here is derived from an EMBL/GenBank/DDBJ whole genome shotgun (WGS) entry which is preliminary data.</text>
</comment>
<dbReference type="PANTHER" id="PTHR21212">
    <property type="entry name" value="BERNARDINELLI-SEIP CONGENITAL LIPODYSTROPHY 2 HOMOLOG BSCL2 PROTEIN"/>
    <property type="match status" value="1"/>
</dbReference>
<comment type="subcellular location">
    <subcellularLocation>
        <location evidence="1">Endoplasmic reticulum membrane</location>
        <topology evidence="1">Multi-pass membrane protein</topology>
    </subcellularLocation>
</comment>
<keyword evidence="5" id="KW-0443">Lipid metabolism</keyword>
<feature type="transmembrane region" description="Helical" evidence="8">
    <location>
        <begin position="80"/>
        <end position="113"/>
    </location>
</feature>
<dbReference type="GO" id="GO:0006629">
    <property type="term" value="P:lipid metabolic process"/>
    <property type="evidence" value="ECO:0007669"/>
    <property type="project" value="UniProtKB-KW"/>
</dbReference>
<dbReference type="AlphaFoldDB" id="A0A8J5L964"/>
<keyword evidence="4 8" id="KW-1133">Transmembrane helix</keyword>
<evidence type="ECO:0000256" key="8">
    <source>
        <dbReference type="SAM" id="Phobius"/>
    </source>
</evidence>
<dbReference type="GO" id="GO:0005789">
    <property type="term" value="C:endoplasmic reticulum membrane"/>
    <property type="evidence" value="ECO:0007669"/>
    <property type="project" value="UniProtKB-SubCell"/>
</dbReference>
<evidence type="ECO:0000256" key="2">
    <source>
        <dbReference type="ARBA" id="ARBA00022692"/>
    </source>
</evidence>
<evidence type="ECO:0000313" key="9">
    <source>
        <dbReference type="EMBL" id="KAG6518836.1"/>
    </source>
</evidence>
<keyword evidence="3" id="KW-0256">Endoplasmic reticulum</keyword>
<keyword evidence="6 8" id="KW-0472">Membrane</keyword>
<evidence type="ECO:0000256" key="7">
    <source>
        <dbReference type="SAM" id="MobiDB-lite"/>
    </source>
</evidence>
<evidence type="ECO:0000313" key="10">
    <source>
        <dbReference type="Proteomes" id="UP000734854"/>
    </source>
</evidence>
<dbReference type="PANTHER" id="PTHR21212:SF5">
    <property type="entry name" value="SEIPIN-1"/>
    <property type="match status" value="1"/>
</dbReference>
<evidence type="ECO:0000256" key="4">
    <source>
        <dbReference type="ARBA" id="ARBA00022989"/>
    </source>
</evidence>
<feature type="transmembrane region" description="Helical" evidence="8">
    <location>
        <begin position="32"/>
        <end position="60"/>
    </location>
</feature>
<dbReference type="Pfam" id="PF06775">
    <property type="entry name" value="Seipin"/>
    <property type="match status" value="1"/>
</dbReference>
<dbReference type="CDD" id="cd23995">
    <property type="entry name" value="Seipin_BSCL2_like"/>
    <property type="match status" value="1"/>
</dbReference>
<dbReference type="OrthoDB" id="3990054at2759"/>